<feature type="transmembrane region" description="Helical" evidence="1">
    <location>
        <begin position="25"/>
        <end position="44"/>
    </location>
</feature>
<evidence type="ECO:0000313" key="2">
    <source>
        <dbReference type="EMBL" id="AZN70687.1"/>
    </source>
</evidence>
<keyword evidence="1" id="KW-0812">Transmembrane</keyword>
<accession>A0A3S9B168</accession>
<protein>
    <submittedName>
        <fullName evidence="2">Uncharacterized protein</fullName>
    </submittedName>
</protein>
<dbReference type="AlphaFoldDB" id="A0A3S9B168"/>
<dbReference type="OrthoDB" id="9853062at2"/>
<dbReference type="KEGG" id="abaw:D5400_04815"/>
<evidence type="ECO:0000313" key="3">
    <source>
        <dbReference type="Proteomes" id="UP000268192"/>
    </source>
</evidence>
<keyword evidence="3" id="KW-1185">Reference proteome</keyword>
<sequence>MAVIDIARPGHDRRERRAEYREYRLTYFGVFAFFLIVAVGLRLAPRRMRASVPALSGQRSILTEVRVAASSCIPFAYR</sequence>
<dbReference type="Proteomes" id="UP000268192">
    <property type="component" value="Chromosome"/>
</dbReference>
<dbReference type="EMBL" id="CP032509">
    <property type="protein sequence ID" value="AZN70687.1"/>
    <property type="molecule type" value="Genomic_DNA"/>
</dbReference>
<reference evidence="2 3" key="1">
    <citation type="submission" date="2018-09" db="EMBL/GenBank/DDBJ databases">
        <title>Marinorhizobium profundi gen. nov., sp. nov., isolated from a deep-sea sediment sample from the New Britain Trench and proposal of Marinorhizobiaceae fam. nov. in the order Rhizobiales of the class Alphaproteobacteria.</title>
        <authorList>
            <person name="Cao J."/>
        </authorList>
    </citation>
    <scope>NUCLEOTIDE SEQUENCE [LARGE SCALE GENOMIC DNA]</scope>
    <source>
        <strain evidence="2 3">WS11</strain>
    </source>
</reference>
<keyword evidence="1" id="KW-1133">Transmembrane helix</keyword>
<name>A0A3S9B168_9HYPH</name>
<evidence type="ECO:0000256" key="1">
    <source>
        <dbReference type="SAM" id="Phobius"/>
    </source>
</evidence>
<gene>
    <name evidence="2" type="ORF">D5400_04815</name>
</gene>
<dbReference type="RefSeq" id="WP_126008187.1">
    <property type="nucleotide sequence ID" value="NZ_CP032509.1"/>
</dbReference>
<organism evidence="2 3">
    <name type="scientific">Georhizobium profundi</name>
    <dbReference type="NCBI Taxonomy" id="2341112"/>
    <lineage>
        <taxon>Bacteria</taxon>
        <taxon>Pseudomonadati</taxon>
        <taxon>Pseudomonadota</taxon>
        <taxon>Alphaproteobacteria</taxon>
        <taxon>Hyphomicrobiales</taxon>
        <taxon>Rhizobiaceae</taxon>
        <taxon>Georhizobium</taxon>
    </lineage>
</organism>
<keyword evidence="1" id="KW-0472">Membrane</keyword>
<proteinExistence type="predicted"/>